<dbReference type="EMBL" id="OKRC01000001">
    <property type="protein sequence ID" value="SPE18653.1"/>
    <property type="molecule type" value="Genomic_DNA"/>
</dbReference>
<dbReference type="EMBL" id="MKGH01000036">
    <property type="protein sequence ID" value="PKX77253.1"/>
    <property type="molecule type" value="Genomic_DNA"/>
</dbReference>
<reference evidence="1 3" key="1">
    <citation type="submission" date="2016-09" db="EMBL/GenBank/DDBJ databases">
        <authorList>
            <person name="Inglin R.C."/>
        </authorList>
    </citation>
    <scope>NUCLEOTIDE SEQUENCE [LARGE SCALE GENOMIC DNA]</scope>
    <source>
        <strain evidence="1 3">RI-517</strain>
    </source>
</reference>
<reference evidence="2 4" key="2">
    <citation type="submission" date="2018-02" db="EMBL/GenBank/DDBJ databases">
        <authorList>
            <person name="Rodrigo-Torres L."/>
            <person name="Arahal R. D."/>
            <person name="Lucena T."/>
        </authorList>
    </citation>
    <scope>NUCLEOTIDE SEQUENCE [LARGE SCALE GENOMIC DNA]</scope>
    <source>
        <strain evidence="2 4">CECT 9267</strain>
    </source>
</reference>
<dbReference type="RefSeq" id="WP_056948412.1">
    <property type="nucleotide sequence ID" value="NZ_CP017275.1"/>
</dbReference>
<gene>
    <name evidence="1" type="ORF">CUR37_07245</name>
    <name evidence="2" type="ORF">LAS9267_00203</name>
</gene>
<dbReference type="AlphaFoldDB" id="A0AAE8LV77"/>
<sequence>MSRGISQLDKPRKPDSEFPMLMTKETLGGYLGRDASMVDWLILNTELGRSAMEYPRKQTVYSKLVVNKWLEKEGW</sequence>
<evidence type="ECO:0000313" key="4">
    <source>
        <dbReference type="Proteomes" id="UP000239650"/>
    </source>
</evidence>
<evidence type="ECO:0000313" key="2">
    <source>
        <dbReference type="EMBL" id="SPE18653.1"/>
    </source>
</evidence>
<comment type="caution">
    <text evidence="2">The sequence shown here is derived from an EMBL/GenBank/DDBJ whole genome shotgun (WGS) entry which is preliminary data.</text>
</comment>
<proteinExistence type="predicted"/>
<name>A0AAE8LV77_LATSK</name>
<evidence type="ECO:0000313" key="3">
    <source>
        <dbReference type="Proteomes" id="UP000234349"/>
    </source>
</evidence>
<dbReference type="Proteomes" id="UP000239650">
    <property type="component" value="Unassembled WGS sequence"/>
</dbReference>
<accession>A0AAE8LV77</accession>
<organism evidence="2 4">
    <name type="scientific">Latilactobacillus sakei</name>
    <name type="common">Lactobacillus sakei</name>
    <dbReference type="NCBI Taxonomy" id="1599"/>
    <lineage>
        <taxon>Bacteria</taxon>
        <taxon>Bacillati</taxon>
        <taxon>Bacillota</taxon>
        <taxon>Bacilli</taxon>
        <taxon>Lactobacillales</taxon>
        <taxon>Lactobacillaceae</taxon>
        <taxon>Latilactobacillus</taxon>
    </lineage>
</organism>
<dbReference type="Proteomes" id="UP000234349">
    <property type="component" value="Unassembled WGS sequence"/>
</dbReference>
<protein>
    <submittedName>
        <fullName evidence="2">Uncharacterized protein</fullName>
    </submittedName>
</protein>
<evidence type="ECO:0000313" key="1">
    <source>
        <dbReference type="EMBL" id="PKX77253.1"/>
    </source>
</evidence>